<organism evidence="3 4">
    <name type="scientific">Daucus carota subsp. sativus</name>
    <name type="common">Carrot</name>
    <dbReference type="NCBI Taxonomy" id="79200"/>
    <lineage>
        <taxon>Eukaryota</taxon>
        <taxon>Viridiplantae</taxon>
        <taxon>Streptophyta</taxon>
        <taxon>Embryophyta</taxon>
        <taxon>Tracheophyta</taxon>
        <taxon>Spermatophyta</taxon>
        <taxon>Magnoliopsida</taxon>
        <taxon>eudicotyledons</taxon>
        <taxon>Gunneridae</taxon>
        <taxon>Pentapetalae</taxon>
        <taxon>asterids</taxon>
        <taxon>campanulids</taxon>
        <taxon>Apiales</taxon>
        <taxon>Apiaceae</taxon>
        <taxon>Apioideae</taxon>
        <taxon>Scandiceae</taxon>
        <taxon>Daucinae</taxon>
        <taxon>Daucus</taxon>
        <taxon>Daucus sect. Daucus</taxon>
    </lineage>
</organism>
<protein>
    <recommendedName>
        <fullName evidence="2">GLTSCR protein conserved domain-containing protein</fullName>
    </recommendedName>
</protein>
<dbReference type="PANTHER" id="PTHR15572">
    <property type="entry name" value="GLIOMA TUMOR SUPPRESSOR CANDIDATE REGION GENE 1"/>
    <property type="match status" value="1"/>
</dbReference>
<dbReference type="AlphaFoldDB" id="A0AAF0WVS2"/>
<gene>
    <name evidence="3" type="ORF">DCAR_0416334</name>
</gene>
<evidence type="ECO:0000256" key="1">
    <source>
        <dbReference type="SAM" id="MobiDB-lite"/>
    </source>
</evidence>
<feature type="compositionally biased region" description="Acidic residues" evidence="1">
    <location>
        <begin position="335"/>
        <end position="346"/>
    </location>
</feature>
<feature type="domain" description="GLTSCR protein conserved" evidence="2">
    <location>
        <begin position="134"/>
        <end position="248"/>
    </location>
</feature>
<evidence type="ECO:0000313" key="3">
    <source>
        <dbReference type="EMBL" id="WOG96995.1"/>
    </source>
</evidence>
<evidence type="ECO:0000313" key="4">
    <source>
        <dbReference type="Proteomes" id="UP000077755"/>
    </source>
</evidence>
<keyword evidence="4" id="KW-1185">Reference proteome</keyword>
<dbReference type="Proteomes" id="UP000077755">
    <property type="component" value="Chromosome 4"/>
</dbReference>
<dbReference type="GO" id="GO:0045893">
    <property type="term" value="P:positive regulation of DNA-templated transcription"/>
    <property type="evidence" value="ECO:0007669"/>
    <property type="project" value="TreeGrafter"/>
</dbReference>
<proteinExistence type="predicted"/>
<reference evidence="3" key="1">
    <citation type="journal article" date="2016" name="Nat. Genet.">
        <title>A high-quality carrot genome assembly provides new insights into carotenoid accumulation and asterid genome evolution.</title>
        <authorList>
            <person name="Iorizzo M."/>
            <person name="Ellison S."/>
            <person name="Senalik D."/>
            <person name="Zeng P."/>
            <person name="Satapoomin P."/>
            <person name="Huang J."/>
            <person name="Bowman M."/>
            <person name="Iovene M."/>
            <person name="Sanseverino W."/>
            <person name="Cavagnaro P."/>
            <person name="Yildiz M."/>
            <person name="Macko-Podgorni A."/>
            <person name="Moranska E."/>
            <person name="Grzebelus E."/>
            <person name="Grzebelus D."/>
            <person name="Ashrafi H."/>
            <person name="Zheng Z."/>
            <person name="Cheng S."/>
            <person name="Spooner D."/>
            <person name="Van Deynze A."/>
            <person name="Simon P."/>
        </authorList>
    </citation>
    <scope>NUCLEOTIDE SEQUENCE</scope>
    <source>
        <tissue evidence="3">Leaf</tissue>
    </source>
</reference>
<dbReference type="InterPro" id="IPR015671">
    <property type="entry name" value="GSCR1_dom"/>
</dbReference>
<sequence length="361" mass="40647">MEEAKSLAQQQQLMLQHHLDQQQQHHLQRHQHQQMLFLQHQIQQQQHFQQQQAAAFSRFPANHPGSSFRSPLQPQSQQIPLINPNPSSNPLLISNLPQNPNPNLIPNSPPPAAASSAVPKVNRNTAEIQMAYQDLWKVCHPDYNTPFSSLEDACERLLPYHVVADYETEEEERILDSDTTGQVISRAQQWNNNIAAKVAEFAETFGKQVAAFNIINRKRAIGEFRLEERLLIEKLLLQEEKESLVELREQLESRQNAGREANLRMAAMVHAESQARAESQAHAEMMARGPIRPNALGSQGSNIQIGHDFAISEQQANPGQMISGWGNNAQRDENEPTEDFLNDEETGNGGAGMGEFDLNTT</sequence>
<dbReference type="GO" id="GO:0016514">
    <property type="term" value="C:SWI/SNF complex"/>
    <property type="evidence" value="ECO:0007669"/>
    <property type="project" value="TreeGrafter"/>
</dbReference>
<dbReference type="InterPro" id="IPR052438">
    <property type="entry name" value="Chromatin_remod/trans_coact"/>
</dbReference>
<feature type="region of interest" description="Disordered" evidence="1">
    <location>
        <begin position="322"/>
        <end position="361"/>
    </location>
</feature>
<name>A0AAF0WVS2_DAUCS</name>
<evidence type="ECO:0000259" key="2">
    <source>
        <dbReference type="Pfam" id="PF15249"/>
    </source>
</evidence>
<dbReference type="EMBL" id="CP093346">
    <property type="protein sequence ID" value="WOG96995.1"/>
    <property type="molecule type" value="Genomic_DNA"/>
</dbReference>
<reference evidence="3" key="2">
    <citation type="submission" date="2022-03" db="EMBL/GenBank/DDBJ databases">
        <title>Draft title - Genomic analysis of global carrot germplasm unveils the trajectory of domestication and the origin of high carotenoid orange carrot.</title>
        <authorList>
            <person name="Iorizzo M."/>
            <person name="Ellison S."/>
            <person name="Senalik D."/>
            <person name="Macko-Podgorni A."/>
            <person name="Grzebelus D."/>
            <person name="Bostan H."/>
            <person name="Rolling W."/>
            <person name="Curaba J."/>
            <person name="Simon P."/>
        </authorList>
    </citation>
    <scope>NUCLEOTIDE SEQUENCE</scope>
    <source>
        <tissue evidence="3">Leaf</tissue>
    </source>
</reference>
<accession>A0AAF0WVS2</accession>
<dbReference type="PANTHER" id="PTHR15572:SF0">
    <property type="entry name" value="GLUTAMINE-RICH PROTEIN-RELATED"/>
    <property type="match status" value="1"/>
</dbReference>
<feature type="region of interest" description="Disordered" evidence="1">
    <location>
        <begin position="59"/>
        <end position="87"/>
    </location>
</feature>
<feature type="compositionally biased region" description="Low complexity" evidence="1">
    <location>
        <begin position="70"/>
        <end position="87"/>
    </location>
</feature>
<dbReference type="Pfam" id="PF15249">
    <property type="entry name" value="GLTSCR1"/>
    <property type="match status" value="1"/>
</dbReference>